<dbReference type="SUPFAM" id="SSF50475">
    <property type="entry name" value="FMN-binding split barrel"/>
    <property type="match status" value="1"/>
</dbReference>
<reference evidence="3" key="1">
    <citation type="submission" date="2013-12" db="EMBL/GenBank/DDBJ databases">
        <authorList>
            <person name="Genoscope - CEA"/>
        </authorList>
    </citation>
    <scope>NUCLEOTIDE SEQUENCE</scope>
    <source>
        <strain evidence="3">CBS 1993</strain>
    </source>
</reference>
<dbReference type="PANTHER" id="PTHR30466:SF1">
    <property type="entry name" value="FMN REDUCTASE (NADH) RUTF"/>
    <property type="match status" value="1"/>
</dbReference>
<dbReference type="OrthoDB" id="2015405at2759"/>
<dbReference type="Pfam" id="PF01613">
    <property type="entry name" value="Flavin_Reduct"/>
    <property type="match status" value="1"/>
</dbReference>
<dbReference type="RefSeq" id="XP_022460558.1">
    <property type="nucleotide sequence ID" value="XM_022601298.1"/>
</dbReference>
<evidence type="ECO:0000313" key="4">
    <source>
        <dbReference type="Proteomes" id="UP000019384"/>
    </source>
</evidence>
<dbReference type="GO" id="GO:0010181">
    <property type="term" value="F:FMN binding"/>
    <property type="evidence" value="ECO:0007669"/>
    <property type="project" value="InterPro"/>
</dbReference>
<dbReference type="Gene3D" id="2.30.110.10">
    <property type="entry name" value="Electron Transport, Fmn-binding Protein, Chain A"/>
    <property type="match status" value="1"/>
</dbReference>
<dbReference type="STRING" id="1382522.W6MQH3"/>
<dbReference type="GO" id="GO:0042602">
    <property type="term" value="F:riboflavin reductase (NADPH) activity"/>
    <property type="evidence" value="ECO:0007669"/>
    <property type="project" value="TreeGrafter"/>
</dbReference>
<keyword evidence="1" id="KW-0560">Oxidoreductase</keyword>
<dbReference type="GeneID" id="34521946"/>
<dbReference type="AlphaFoldDB" id="W6MQH3"/>
<evidence type="ECO:0000313" key="3">
    <source>
        <dbReference type="EMBL" id="CDK28568.1"/>
    </source>
</evidence>
<dbReference type="InterPro" id="IPR012349">
    <property type="entry name" value="Split_barrel_FMN-bd"/>
</dbReference>
<feature type="domain" description="Flavin reductase like" evidence="2">
    <location>
        <begin position="25"/>
        <end position="199"/>
    </location>
</feature>
<dbReference type="EMBL" id="HG793129">
    <property type="protein sequence ID" value="CDK28568.1"/>
    <property type="molecule type" value="Genomic_DNA"/>
</dbReference>
<dbReference type="InterPro" id="IPR050268">
    <property type="entry name" value="NADH-dep_flavin_reductase"/>
</dbReference>
<organism evidence="3 4">
    <name type="scientific">Kuraishia capsulata CBS 1993</name>
    <dbReference type="NCBI Taxonomy" id="1382522"/>
    <lineage>
        <taxon>Eukaryota</taxon>
        <taxon>Fungi</taxon>
        <taxon>Dikarya</taxon>
        <taxon>Ascomycota</taxon>
        <taxon>Saccharomycotina</taxon>
        <taxon>Pichiomycetes</taxon>
        <taxon>Pichiales</taxon>
        <taxon>Pichiaceae</taxon>
        <taxon>Kuraishia</taxon>
    </lineage>
</organism>
<dbReference type="SMART" id="SM00903">
    <property type="entry name" value="Flavin_Reduct"/>
    <property type="match status" value="1"/>
</dbReference>
<reference evidence="3" key="2">
    <citation type="submission" date="2014-02" db="EMBL/GenBank/DDBJ databases">
        <title>Complete DNA sequence of /Kuraishia capsulata/ illustrates novel genomic features among budding yeasts (/Saccharomycotina/).</title>
        <authorList>
            <person name="Morales L."/>
            <person name="Noel B."/>
            <person name="Porcel B."/>
            <person name="Marcet-Houben M."/>
            <person name="Hullo M-F."/>
            <person name="Sacerdot C."/>
            <person name="Tekaia F."/>
            <person name="Leh-Louis V."/>
            <person name="Despons L."/>
            <person name="Khanna V."/>
            <person name="Aury J-M."/>
            <person name="Barbe V."/>
            <person name="Couloux A."/>
            <person name="Labadie K."/>
            <person name="Pelletier E."/>
            <person name="Souciet J-L."/>
            <person name="Boekhout T."/>
            <person name="Gabaldon T."/>
            <person name="Wincker P."/>
            <person name="Dujon B."/>
        </authorList>
    </citation>
    <scope>NUCLEOTIDE SEQUENCE</scope>
    <source>
        <strain evidence="3">CBS 1993</strain>
    </source>
</reference>
<evidence type="ECO:0000256" key="1">
    <source>
        <dbReference type="ARBA" id="ARBA00023002"/>
    </source>
</evidence>
<accession>W6MQH3</accession>
<dbReference type="Proteomes" id="UP000019384">
    <property type="component" value="Unassembled WGS sequence"/>
</dbReference>
<keyword evidence="4" id="KW-1185">Reference proteome</keyword>
<protein>
    <recommendedName>
        <fullName evidence="2">Flavin reductase like domain-containing protein</fullName>
    </recommendedName>
</protein>
<gene>
    <name evidence="3" type="ORF">KUCA_T00004551001</name>
</gene>
<proteinExistence type="predicted"/>
<sequence length="206" mass="23189">MFGALMRYSRCYSSLSRPELFKEAMSSMGSQAMILTAPFRGETVVSQLHGMTISSVSSLCVLPDPLVQFNLQIPSITSATLHDIPHFAIHIMPPTQKSVEIARSFSKGTQTTKDDHGNVIHTRPFSLIPEHEWTSHRVDDECSIPILRSAERVLICSKCNVFEVLNHEIWVARVQEIIVHEEFPVKTGGLIYFNRRFHGVGGQLKE</sequence>
<evidence type="ECO:0000259" key="2">
    <source>
        <dbReference type="SMART" id="SM00903"/>
    </source>
</evidence>
<dbReference type="InterPro" id="IPR002563">
    <property type="entry name" value="Flavin_Rdtase-like_dom"/>
</dbReference>
<dbReference type="PANTHER" id="PTHR30466">
    <property type="entry name" value="FLAVIN REDUCTASE"/>
    <property type="match status" value="1"/>
</dbReference>
<name>W6MQH3_9ASCO</name>
<dbReference type="HOGENOM" id="CLU_085409_0_0_1"/>